<dbReference type="STRING" id="551996.SAMN05192573_10598"/>
<dbReference type="Pfam" id="PF00196">
    <property type="entry name" value="GerE"/>
    <property type="match status" value="1"/>
</dbReference>
<dbReference type="InterPro" id="IPR016032">
    <property type="entry name" value="Sig_transdc_resp-reg_C-effctor"/>
</dbReference>
<dbReference type="PROSITE" id="PS50110">
    <property type="entry name" value="RESPONSE_REGULATORY"/>
    <property type="match status" value="1"/>
</dbReference>
<dbReference type="PANTHER" id="PTHR43214:SF41">
    <property type="entry name" value="NITRATE_NITRITE RESPONSE REGULATOR PROTEIN NARP"/>
    <property type="match status" value="1"/>
</dbReference>
<dbReference type="Pfam" id="PF00072">
    <property type="entry name" value="Response_reg"/>
    <property type="match status" value="1"/>
</dbReference>
<dbReference type="GO" id="GO:0000160">
    <property type="term" value="P:phosphorelay signal transduction system"/>
    <property type="evidence" value="ECO:0007669"/>
    <property type="project" value="InterPro"/>
</dbReference>
<organism evidence="8 9">
    <name type="scientific">Mucilaginibacter gossypii</name>
    <dbReference type="NCBI Taxonomy" id="551996"/>
    <lineage>
        <taxon>Bacteria</taxon>
        <taxon>Pseudomonadati</taxon>
        <taxon>Bacteroidota</taxon>
        <taxon>Sphingobacteriia</taxon>
        <taxon>Sphingobacteriales</taxon>
        <taxon>Sphingobacteriaceae</taxon>
        <taxon>Mucilaginibacter</taxon>
    </lineage>
</organism>
<feature type="domain" description="HTH luxR-type" evidence="6">
    <location>
        <begin position="144"/>
        <end position="209"/>
    </location>
</feature>
<dbReference type="SMART" id="SM00448">
    <property type="entry name" value="REC"/>
    <property type="match status" value="1"/>
</dbReference>
<keyword evidence="9" id="KW-1185">Reference proteome</keyword>
<evidence type="ECO:0000256" key="4">
    <source>
        <dbReference type="ARBA" id="ARBA00023163"/>
    </source>
</evidence>
<dbReference type="Gene3D" id="3.40.50.2300">
    <property type="match status" value="1"/>
</dbReference>
<feature type="modified residue" description="4-aspartylphosphate" evidence="5">
    <location>
        <position position="59"/>
    </location>
</feature>
<dbReference type="EMBL" id="FNCG01000005">
    <property type="protein sequence ID" value="SDG84902.1"/>
    <property type="molecule type" value="Genomic_DNA"/>
</dbReference>
<evidence type="ECO:0000259" key="6">
    <source>
        <dbReference type="PROSITE" id="PS50043"/>
    </source>
</evidence>
<reference evidence="9" key="1">
    <citation type="submission" date="2016-10" db="EMBL/GenBank/DDBJ databases">
        <authorList>
            <person name="Varghese N."/>
            <person name="Submissions S."/>
        </authorList>
    </citation>
    <scope>NUCLEOTIDE SEQUENCE [LARGE SCALE GENOMIC DNA]</scope>
    <source>
        <strain evidence="9">Gh-67</strain>
    </source>
</reference>
<keyword evidence="3 8" id="KW-0238">DNA-binding</keyword>
<dbReference type="RefSeq" id="WP_091167184.1">
    <property type="nucleotide sequence ID" value="NZ_CP071878.2"/>
</dbReference>
<dbReference type="GO" id="GO:0006355">
    <property type="term" value="P:regulation of DNA-templated transcription"/>
    <property type="evidence" value="ECO:0007669"/>
    <property type="project" value="InterPro"/>
</dbReference>
<gene>
    <name evidence="8" type="ORF">SAMN05192573_10598</name>
</gene>
<proteinExistence type="predicted"/>
<protein>
    <submittedName>
        <fullName evidence="8">DNA-binding response regulator, NarL/FixJ family, contains REC and HTH domains</fullName>
    </submittedName>
</protein>
<dbReference type="PRINTS" id="PR00038">
    <property type="entry name" value="HTHLUXR"/>
</dbReference>
<evidence type="ECO:0000313" key="9">
    <source>
        <dbReference type="Proteomes" id="UP000199705"/>
    </source>
</evidence>
<evidence type="ECO:0000256" key="2">
    <source>
        <dbReference type="ARBA" id="ARBA00023015"/>
    </source>
</evidence>
<dbReference type="SMART" id="SM00421">
    <property type="entry name" value="HTH_LUXR"/>
    <property type="match status" value="1"/>
</dbReference>
<dbReference type="GO" id="GO:0003677">
    <property type="term" value="F:DNA binding"/>
    <property type="evidence" value="ECO:0007669"/>
    <property type="project" value="UniProtKB-KW"/>
</dbReference>
<dbReference type="SUPFAM" id="SSF46894">
    <property type="entry name" value="C-terminal effector domain of the bipartite response regulators"/>
    <property type="match status" value="1"/>
</dbReference>
<dbReference type="InterPro" id="IPR001789">
    <property type="entry name" value="Sig_transdc_resp-reg_receiver"/>
</dbReference>
<dbReference type="Proteomes" id="UP000199705">
    <property type="component" value="Unassembled WGS sequence"/>
</dbReference>
<evidence type="ECO:0000259" key="7">
    <source>
        <dbReference type="PROSITE" id="PS50110"/>
    </source>
</evidence>
<feature type="domain" description="Response regulatory" evidence="7">
    <location>
        <begin position="7"/>
        <end position="124"/>
    </location>
</feature>
<evidence type="ECO:0000256" key="1">
    <source>
        <dbReference type="ARBA" id="ARBA00022553"/>
    </source>
</evidence>
<evidence type="ECO:0000256" key="5">
    <source>
        <dbReference type="PROSITE-ProRule" id="PRU00169"/>
    </source>
</evidence>
<dbReference type="InterPro" id="IPR000792">
    <property type="entry name" value="Tscrpt_reg_LuxR_C"/>
</dbReference>
<keyword evidence="1 5" id="KW-0597">Phosphoprotein</keyword>
<dbReference type="PROSITE" id="PS50043">
    <property type="entry name" value="HTH_LUXR_2"/>
    <property type="match status" value="1"/>
</dbReference>
<dbReference type="InterPro" id="IPR011006">
    <property type="entry name" value="CheY-like_superfamily"/>
</dbReference>
<name>A0A1G7XL13_9SPHI</name>
<keyword evidence="4" id="KW-0804">Transcription</keyword>
<keyword evidence="2" id="KW-0805">Transcription regulation</keyword>
<dbReference type="InterPro" id="IPR058245">
    <property type="entry name" value="NreC/VraR/RcsB-like_REC"/>
</dbReference>
<dbReference type="AlphaFoldDB" id="A0A1G7XL13"/>
<evidence type="ECO:0000256" key="3">
    <source>
        <dbReference type="ARBA" id="ARBA00023125"/>
    </source>
</evidence>
<accession>A0A1G7XL13</accession>
<evidence type="ECO:0000313" key="8">
    <source>
        <dbReference type="EMBL" id="SDG84902.1"/>
    </source>
</evidence>
<dbReference type="CDD" id="cd06170">
    <property type="entry name" value="LuxR_C_like"/>
    <property type="match status" value="1"/>
</dbReference>
<dbReference type="CDD" id="cd17535">
    <property type="entry name" value="REC_NarL-like"/>
    <property type="match status" value="1"/>
</dbReference>
<sequence>MLKEPIQIALVDDHKLFRSGMAALVSNFKRYNILFEAANGQELIDTISKGIVPDIILLDISMPVMDGVEAAQVLRAKYPGVRVIILSMFEDAEKVLLMVKMGVKGYLLKDSEPYEVEEALLKVSQGELYYPEFVTRHLITNFNSKLENIKLNPREIEFLRLTGTELTYKEIAETMNISVRTVDSYRDQLFEKLQIKSRVGLVLYSIKNKLIEL</sequence>
<dbReference type="SUPFAM" id="SSF52172">
    <property type="entry name" value="CheY-like"/>
    <property type="match status" value="1"/>
</dbReference>
<dbReference type="InterPro" id="IPR039420">
    <property type="entry name" value="WalR-like"/>
</dbReference>
<dbReference type="PANTHER" id="PTHR43214">
    <property type="entry name" value="TWO-COMPONENT RESPONSE REGULATOR"/>
    <property type="match status" value="1"/>
</dbReference>